<evidence type="ECO:0000313" key="7">
    <source>
        <dbReference type="Proteomes" id="UP000528457"/>
    </source>
</evidence>
<evidence type="ECO:0000256" key="1">
    <source>
        <dbReference type="ARBA" id="ARBA00007730"/>
    </source>
</evidence>
<dbReference type="GO" id="GO:0016020">
    <property type="term" value="C:membrane"/>
    <property type="evidence" value="ECO:0007669"/>
    <property type="project" value="TreeGrafter"/>
</dbReference>
<proteinExistence type="inferred from homology"/>
<dbReference type="Proteomes" id="UP000528457">
    <property type="component" value="Unassembled WGS sequence"/>
</dbReference>
<protein>
    <submittedName>
        <fullName evidence="6">Aspartyl/asparaginyl beta-hydroxylase (Cupin superfamily)</fullName>
    </submittedName>
</protein>
<dbReference type="Gene3D" id="1.25.40.10">
    <property type="entry name" value="Tetratricopeptide repeat domain"/>
    <property type="match status" value="1"/>
</dbReference>
<evidence type="ECO:0000256" key="2">
    <source>
        <dbReference type="ARBA" id="ARBA00022964"/>
    </source>
</evidence>
<dbReference type="EMBL" id="JACHHT010000001">
    <property type="protein sequence ID" value="MBB6520657.1"/>
    <property type="molecule type" value="Genomic_DNA"/>
</dbReference>
<keyword evidence="2" id="KW-0223">Dioxygenase</keyword>
<dbReference type="AlphaFoldDB" id="A0A7X0JR77"/>
<evidence type="ECO:0000259" key="5">
    <source>
        <dbReference type="Pfam" id="PF05118"/>
    </source>
</evidence>
<dbReference type="SUPFAM" id="SSF51197">
    <property type="entry name" value="Clavaminate synthase-like"/>
    <property type="match status" value="1"/>
</dbReference>
<dbReference type="InParanoid" id="A0A7X0JR77"/>
<dbReference type="Pfam" id="PF05118">
    <property type="entry name" value="Asp_Arg_Hydrox"/>
    <property type="match status" value="1"/>
</dbReference>
<dbReference type="RefSeq" id="WP_166850601.1">
    <property type="nucleotide sequence ID" value="NZ_JAAONY010000001.1"/>
</dbReference>
<dbReference type="InterPro" id="IPR007803">
    <property type="entry name" value="Asp/Arg/Pro-Hydrxlase"/>
</dbReference>
<feature type="repeat" description="TPR" evidence="4">
    <location>
        <begin position="40"/>
        <end position="73"/>
    </location>
</feature>
<evidence type="ECO:0000256" key="3">
    <source>
        <dbReference type="ARBA" id="ARBA00023002"/>
    </source>
</evidence>
<keyword evidence="3" id="KW-0560">Oxidoreductase</keyword>
<dbReference type="PROSITE" id="PS50005">
    <property type="entry name" value="TPR"/>
    <property type="match status" value="1"/>
</dbReference>
<dbReference type="InterPro" id="IPR011990">
    <property type="entry name" value="TPR-like_helical_dom_sf"/>
</dbReference>
<accession>A0A7X0JR77</accession>
<dbReference type="PANTHER" id="PTHR46332">
    <property type="entry name" value="ASPARTATE BETA-HYDROXYLASE DOMAIN-CONTAINING PROTEIN 2"/>
    <property type="match status" value="1"/>
</dbReference>
<name>A0A7X0JR77_9GAMM</name>
<reference evidence="6 7" key="1">
    <citation type="submission" date="2020-08" db="EMBL/GenBank/DDBJ databases">
        <title>Genomic Encyclopedia of Type Strains, Phase IV (KMG-IV): sequencing the most valuable type-strain genomes for metagenomic binning, comparative biology and taxonomic classification.</title>
        <authorList>
            <person name="Goeker M."/>
        </authorList>
    </citation>
    <scope>NUCLEOTIDE SEQUENCE [LARGE SCALE GENOMIC DNA]</scope>
    <source>
        <strain evidence="6 7">DSM 22368</strain>
    </source>
</reference>
<evidence type="ECO:0000313" key="6">
    <source>
        <dbReference type="EMBL" id="MBB6520657.1"/>
    </source>
</evidence>
<dbReference type="InterPro" id="IPR019734">
    <property type="entry name" value="TPR_rpt"/>
</dbReference>
<keyword evidence="7" id="KW-1185">Reference proteome</keyword>
<dbReference type="GO" id="GO:0051213">
    <property type="term" value="F:dioxygenase activity"/>
    <property type="evidence" value="ECO:0007669"/>
    <property type="project" value="UniProtKB-KW"/>
</dbReference>
<gene>
    <name evidence="6" type="ORF">HNR48_000935</name>
</gene>
<evidence type="ECO:0000256" key="4">
    <source>
        <dbReference type="PROSITE-ProRule" id="PRU00339"/>
    </source>
</evidence>
<comment type="caution">
    <text evidence="6">The sequence shown here is derived from an EMBL/GenBank/DDBJ whole genome shotgun (WGS) entry which is preliminary data.</text>
</comment>
<organism evidence="6 7">
    <name type="scientific">Pseudoteredinibacter isoporae</name>
    <dbReference type="NCBI Taxonomy" id="570281"/>
    <lineage>
        <taxon>Bacteria</taxon>
        <taxon>Pseudomonadati</taxon>
        <taxon>Pseudomonadota</taxon>
        <taxon>Gammaproteobacteria</taxon>
        <taxon>Cellvibrionales</taxon>
        <taxon>Cellvibrionaceae</taxon>
        <taxon>Pseudoteredinibacter</taxon>
    </lineage>
</organism>
<comment type="similarity">
    <text evidence="1">Belongs to the aspartyl/asparaginyl beta-hydroxylase family.</text>
</comment>
<dbReference type="InterPro" id="IPR051821">
    <property type="entry name" value="Asp/Asn_beta-hydroxylase"/>
</dbReference>
<dbReference type="PANTHER" id="PTHR46332:SF5">
    <property type="entry name" value="ASPARTATE BETA-HYDROXYLASE DOMAIN CONTAINING 2"/>
    <property type="match status" value="1"/>
</dbReference>
<dbReference type="InterPro" id="IPR027443">
    <property type="entry name" value="IPNS-like_sf"/>
</dbReference>
<feature type="domain" description="Aspartyl/asparaginy/proline hydroxylase" evidence="5">
    <location>
        <begin position="200"/>
        <end position="363"/>
    </location>
</feature>
<sequence>MQALQEQLNQASQALRSGQAKQAKQLFQTALQHPQAQANAGVWLGLAFACGNAKDSQGALDAVNRALQLQPQNPQALLFKADNLWHGGEKTTAAEFYQGFLIQAEQNPQLAPDLRAQVPRAQANYQSVENEQLGYLQEQVNALGLKPENTGPRFQEALDISMGKKQFYPQQPSKFFFPQLPHIQFFDTENFEWVEQLESATATIKQELEAVLAKGVSFEPYLQSSEEVPTLSQSSNWDNDDWGAFYLWKSGDLQESAKGHFPNTLKALDTVPFATVPGSSPNVLFSRLRPKTRIDPHHGFLNTRLICHLPLIIPENCGALRCGNESRQWQEGKLMIFDDSIEHEAWNDSDSERVVLIFEIWRPELSEAERDAVAKLLHSIKSYQA</sequence>
<dbReference type="Gene3D" id="2.60.120.330">
    <property type="entry name" value="B-lactam Antibiotic, Isopenicillin N Synthase, Chain"/>
    <property type="match status" value="1"/>
</dbReference>
<dbReference type="SUPFAM" id="SSF48452">
    <property type="entry name" value="TPR-like"/>
    <property type="match status" value="1"/>
</dbReference>
<keyword evidence="4" id="KW-0802">TPR repeat</keyword>